<keyword evidence="1" id="KW-0472">Membrane</keyword>
<evidence type="ECO:0000256" key="2">
    <source>
        <dbReference type="SAM" id="SignalP"/>
    </source>
</evidence>
<keyword evidence="1" id="KW-0812">Transmembrane</keyword>
<feature type="signal peptide" evidence="2">
    <location>
        <begin position="1"/>
        <end position="19"/>
    </location>
</feature>
<proteinExistence type="predicted"/>
<comment type="caution">
    <text evidence="3">The sequence shown here is derived from an EMBL/GenBank/DDBJ whole genome shotgun (WGS) entry which is preliminary data.</text>
</comment>
<evidence type="ECO:0008006" key="4">
    <source>
        <dbReference type="Google" id="ProtNLM"/>
    </source>
</evidence>
<name>A0A2T4CXX0_9GAMM</name>
<feature type="transmembrane region" description="Helical" evidence="1">
    <location>
        <begin position="172"/>
        <end position="191"/>
    </location>
</feature>
<evidence type="ECO:0000313" key="3">
    <source>
        <dbReference type="EMBL" id="PTB86407.1"/>
    </source>
</evidence>
<evidence type="ECO:0000256" key="1">
    <source>
        <dbReference type="SAM" id="Phobius"/>
    </source>
</evidence>
<sequence>MKNYITGMLFAFFSLGANAASIDFNDGINGSAITTQYSGLTFSNAKYDSFVSANEGSVGAGGLKLVSQTVTYFNKSDNPIVITFDSAISSFSIYGLNVGANGARVEAYDAVGGNLVDFAQAFGATTGVLNHPLLSVSGLSIIQLLLFQPSSVMSEGMLWDNLSYTSADISNVPIPAAAFMFAPALLGLMGLRRRAKNKVA</sequence>
<organism evidence="3">
    <name type="scientific">Pseudidiomarina aestuarii</name>
    <dbReference type="NCBI Taxonomy" id="624146"/>
    <lineage>
        <taxon>Bacteria</taxon>
        <taxon>Pseudomonadati</taxon>
        <taxon>Pseudomonadota</taxon>
        <taxon>Gammaproteobacteria</taxon>
        <taxon>Alteromonadales</taxon>
        <taxon>Idiomarinaceae</taxon>
        <taxon>Pseudidiomarina</taxon>
    </lineage>
</organism>
<dbReference type="EMBL" id="PYVN01000018">
    <property type="protein sequence ID" value="PTB86407.1"/>
    <property type="molecule type" value="Genomic_DNA"/>
</dbReference>
<accession>A0A2T4CXX0</accession>
<feature type="chain" id="PRO_5015406061" description="PEP-CTERM sorting domain-containing protein" evidence="2">
    <location>
        <begin position="20"/>
        <end position="200"/>
    </location>
</feature>
<keyword evidence="2" id="KW-0732">Signal</keyword>
<dbReference type="AlphaFoldDB" id="A0A2T4CXX0"/>
<protein>
    <recommendedName>
        <fullName evidence="4">PEP-CTERM sorting domain-containing protein</fullName>
    </recommendedName>
</protein>
<gene>
    <name evidence="3" type="ORF">C9940_02500</name>
</gene>
<reference evidence="3" key="1">
    <citation type="submission" date="2018-03" db="EMBL/GenBank/DDBJ databases">
        <title>Cross-interface Injection: A General Nanoliter Liquid Handling Method Applied to Single Cells Genome Amplification Automated Nanoliter Liquid Handling Applied to Single Cell Multiple Displacement Amplification.</title>
        <authorList>
            <person name="Yun J."/>
            <person name="Xu P."/>
            <person name="Xu J."/>
            <person name="Dai X."/>
            <person name="Wang Y."/>
            <person name="Zheng X."/>
            <person name="Cao C."/>
            <person name="Yi Q."/>
            <person name="Zhu Y."/>
            <person name="Wang L."/>
            <person name="Dong Z."/>
            <person name="Huang Y."/>
            <person name="Huang L."/>
            <person name="Du W."/>
        </authorList>
    </citation>
    <scope>NUCLEOTIDE SEQUENCE [LARGE SCALE GENOMIC DNA]</scope>
    <source>
        <strain evidence="3">Z-D3-2</strain>
    </source>
</reference>
<keyword evidence="1" id="KW-1133">Transmembrane helix</keyword>